<comment type="subcellular location">
    <subcellularLocation>
        <location evidence="1">Cytoplasm</location>
        <location evidence="1">Cytoskeleton</location>
    </subcellularLocation>
</comment>
<dbReference type="PANTHER" id="PTHR16056:SF16">
    <property type="entry name" value="REGULATOR OF MICROTUBULE DYNAMICS PROTEIN 1"/>
    <property type="match status" value="1"/>
</dbReference>
<dbReference type="PANTHER" id="PTHR16056">
    <property type="entry name" value="REGULATOR OF MICROTUBULE DYNAMICS PROTEIN"/>
    <property type="match status" value="1"/>
</dbReference>
<evidence type="ECO:0000256" key="4">
    <source>
        <dbReference type="ARBA" id="ARBA00022737"/>
    </source>
</evidence>
<organism evidence="9 10">
    <name type="scientific">Anopheles christyi</name>
    <dbReference type="NCBI Taxonomy" id="43041"/>
    <lineage>
        <taxon>Eukaryota</taxon>
        <taxon>Metazoa</taxon>
        <taxon>Ecdysozoa</taxon>
        <taxon>Arthropoda</taxon>
        <taxon>Hexapoda</taxon>
        <taxon>Insecta</taxon>
        <taxon>Pterygota</taxon>
        <taxon>Neoptera</taxon>
        <taxon>Endopterygota</taxon>
        <taxon>Diptera</taxon>
        <taxon>Nematocera</taxon>
        <taxon>Culicoidea</taxon>
        <taxon>Culicidae</taxon>
        <taxon>Anophelinae</taxon>
        <taxon>Anopheles</taxon>
    </lineage>
</organism>
<dbReference type="STRING" id="43041.A0A182KBH6"/>
<dbReference type="GO" id="GO:0097431">
    <property type="term" value="C:mitotic spindle pole"/>
    <property type="evidence" value="ECO:0007669"/>
    <property type="project" value="TreeGrafter"/>
</dbReference>
<dbReference type="VEuPathDB" id="VectorBase:ACHR008113"/>
<evidence type="ECO:0000256" key="1">
    <source>
        <dbReference type="ARBA" id="ARBA00004245"/>
    </source>
</evidence>
<comment type="subunit">
    <text evidence="2">Interacts with microtubules.</text>
</comment>
<evidence type="ECO:0000256" key="2">
    <source>
        <dbReference type="ARBA" id="ARBA00011375"/>
    </source>
</evidence>
<dbReference type="GO" id="GO:0005876">
    <property type="term" value="C:spindle microtubule"/>
    <property type="evidence" value="ECO:0007669"/>
    <property type="project" value="TreeGrafter"/>
</dbReference>
<accession>A0A182KBH6</accession>
<evidence type="ECO:0000313" key="10">
    <source>
        <dbReference type="Proteomes" id="UP000075881"/>
    </source>
</evidence>
<dbReference type="Pfam" id="PF21033">
    <property type="entry name" value="RMD1-3"/>
    <property type="match status" value="2"/>
</dbReference>
<evidence type="ECO:0000256" key="7">
    <source>
        <dbReference type="ARBA" id="ARBA00039966"/>
    </source>
</evidence>
<evidence type="ECO:0000256" key="5">
    <source>
        <dbReference type="ARBA" id="ARBA00022803"/>
    </source>
</evidence>
<keyword evidence="3" id="KW-0963">Cytoplasm</keyword>
<proteinExistence type="predicted"/>
<dbReference type="AlphaFoldDB" id="A0A182KBH6"/>
<dbReference type="EnsemblMetazoa" id="ACHR008113-RA">
    <property type="protein sequence ID" value="ACHR008113-PA"/>
    <property type="gene ID" value="ACHR008113"/>
</dbReference>
<evidence type="ECO:0000256" key="6">
    <source>
        <dbReference type="ARBA" id="ARBA00023212"/>
    </source>
</evidence>
<keyword evidence="10" id="KW-1185">Reference proteome</keyword>
<evidence type="ECO:0000256" key="3">
    <source>
        <dbReference type="ARBA" id="ARBA00022490"/>
    </source>
</evidence>
<reference evidence="10" key="1">
    <citation type="submission" date="2013-03" db="EMBL/GenBank/DDBJ databases">
        <title>The Genome Sequence of Anopheles christyi ACHKN1017.</title>
        <authorList>
            <consortium name="The Broad Institute Genomics Platform"/>
            <person name="Neafsey D.E."/>
            <person name="Besansky N."/>
            <person name="Walker B."/>
            <person name="Young S.K."/>
            <person name="Zeng Q."/>
            <person name="Gargeya S."/>
            <person name="Fitzgerald M."/>
            <person name="Haas B."/>
            <person name="Abouelleil A."/>
            <person name="Allen A.W."/>
            <person name="Alvarado L."/>
            <person name="Arachchi H.M."/>
            <person name="Berlin A.M."/>
            <person name="Chapman S.B."/>
            <person name="Gainer-Dewar J."/>
            <person name="Goldberg J."/>
            <person name="Griggs A."/>
            <person name="Gujja S."/>
            <person name="Hansen M."/>
            <person name="Howarth C."/>
            <person name="Imamovic A."/>
            <person name="Ireland A."/>
            <person name="Larimer J."/>
            <person name="McCowan C."/>
            <person name="Murphy C."/>
            <person name="Pearson M."/>
            <person name="Poon T.W."/>
            <person name="Priest M."/>
            <person name="Roberts A."/>
            <person name="Saif S."/>
            <person name="Shea T."/>
            <person name="Sisk P."/>
            <person name="Sykes S."/>
            <person name="Wortman J."/>
            <person name="Nusbaum C."/>
            <person name="Birren B."/>
        </authorList>
    </citation>
    <scope>NUCLEOTIDE SEQUENCE [LARGE SCALE GENOMIC DNA]</scope>
    <source>
        <strain evidence="10">ACHKN1017</strain>
    </source>
</reference>
<name>A0A182KBH6_9DIPT</name>
<dbReference type="Gene3D" id="1.25.40.10">
    <property type="entry name" value="Tetratricopeptide repeat domain"/>
    <property type="match status" value="2"/>
</dbReference>
<dbReference type="SUPFAM" id="SSF48452">
    <property type="entry name" value="TPR-like"/>
    <property type="match status" value="2"/>
</dbReference>
<keyword evidence="6" id="KW-0206">Cytoskeleton</keyword>
<dbReference type="GO" id="GO:0008017">
    <property type="term" value="F:microtubule binding"/>
    <property type="evidence" value="ECO:0007669"/>
    <property type="project" value="TreeGrafter"/>
</dbReference>
<sequence length="456" mass="52619">MSAEELKLLDELFEQCQYQDSLDMIEKLTDRDNCEVKWRLARTVFFLSKQSTIDDEKERLVREAFEHASTALETDGDNFGANKWYGAILSEKAALDGVTERIKQLENVQKHFQRAVSLNGTSDPGIWHMLGQFNYKLSEVNWITRKLINSVAPNPPTASYAEALECFSKAETIKPNFYALNLLYLGKCHLALKQSADAKAWLERAAAVEVRCEDDRICREEATELLKKLEADLLFSKCKFRDTYELLSRKHSTDPDFETLWRLCRVIYSISRELAVDEQKAKELAALIYEGFEYAKQALALQPDVSKSHKYYAIFLAEKTGIEGLKERVLQLSTILRHLRRATELDEQDPFAWFVLGRFYHKLASLAWFQKKMIHTFTTDIPDATYDDALQYFERAEQLEPNFFPLNHLMLGETLIALKKPQQARPFLELAANQTAPYTADDQEAKREAKALLKKL</sequence>
<dbReference type="InterPro" id="IPR011990">
    <property type="entry name" value="TPR-like_helical_dom_sf"/>
</dbReference>
<evidence type="ECO:0000313" key="9">
    <source>
        <dbReference type="EnsemblMetazoa" id="ACHR008113-PA"/>
    </source>
</evidence>
<keyword evidence="4" id="KW-0677">Repeat</keyword>
<dbReference type="GO" id="GO:0005739">
    <property type="term" value="C:mitochondrion"/>
    <property type="evidence" value="ECO:0007669"/>
    <property type="project" value="TreeGrafter"/>
</dbReference>
<dbReference type="Proteomes" id="UP000075881">
    <property type="component" value="Unassembled WGS sequence"/>
</dbReference>
<reference evidence="9" key="2">
    <citation type="submission" date="2020-05" db="UniProtKB">
        <authorList>
            <consortium name="EnsemblMetazoa"/>
        </authorList>
    </citation>
    <scope>IDENTIFICATION</scope>
    <source>
        <strain evidence="9">ACHKN1017</strain>
    </source>
</reference>
<dbReference type="InterPro" id="IPR049039">
    <property type="entry name" value="RMD1-3_a_helical_rpt"/>
</dbReference>
<keyword evidence="5" id="KW-0802">TPR repeat</keyword>
<evidence type="ECO:0000256" key="8">
    <source>
        <dbReference type="ARBA" id="ARBA00041958"/>
    </source>
</evidence>
<protein>
    <recommendedName>
        <fullName evidence="7">Regulator of microtubule dynamics protein 1</fullName>
    </recommendedName>
    <alternativeName>
        <fullName evidence="8">Protein FAM82B</fullName>
    </alternativeName>
</protein>